<proteinExistence type="predicted"/>
<reference evidence="1 2" key="1">
    <citation type="submission" date="2015-02" db="EMBL/GenBank/DDBJ databases">
        <authorList>
            <person name="Ju K.-S."/>
            <person name="Doroghazi J.R."/>
            <person name="Metcalf W."/>
        </authorList>
    </citation>
    <scope>NUCLEOTIDE SEQUENCE [LARGE SCALE GENOMIC DNA]</scope>
    <source>
        <strain evidence="1 2">ATCC 31215</strain>
    </source>
</reference>
<comment type="caution">
    <text evidence="1">The sequence shown here is derived from an EMBL/GenBank/DDBJ whole genome shotgun (WGS) entry which is preliminary data.</text>
</comment>
<dbReference type="EMBL" id="JZKH01000029">
    <property type="protein sequence ID" value="KJS61230.1"/>
    <property type="molecule type" value="Genomic_DNA"/>
</dbReference>
<accession>A0A0F2TG53</accession>
<gene>
    <name evidence="1" type="ORF">VM95_15955</name>
</gene>
<evidence type="ECO:0000313" key="1">
    <source>
        <dbReference type="EMBL" id="KJS61230.1"/>
    </source>
</evidence>
<keyword evidence="2" id="KW-1185">Reference proteome</keyword>
<evidence type="ECO:0008006" key="3">
    <source>
        <dbReference type="Google" id="ProtNLM"/>
    </source>
</evidence>
<organism evidence="1 2">
    <name type="scientific">Streptomyces rubellomurinus (strain ATCC 31215)</name>
    <dbReference type="NCBI Taxonomy" id="359131"/>
    <lineage>
        <taxon>Bacteria</taxon>
        <taxon>Bacillati</taxon>
        <taxon>Actinomycetota</taxon>
        <taxon>Actinomycetes</taxon>
        <taxon>Kitasatosporales</taxon>
        <taxon>Streptomycetaceae</taxon>
        <taxon>Streptomyces</taxon>
    </lineage>
</organism>
<name>A0A0F2TG53_STRR3</name>
<protein>
    <recommendedName>
        <fullName evidence="3">McrBC 5-methylcytosine restriction system component</fullName>
    </recommendedName>
</protein>
<sequence>MERVAGGLLPVDLTRSTGFHRLVVEGREYWFGTEDAKLGLDGIERMLNHLRTVYAGAGWRGQVLFSSGEVLRDPHVVYGWLDRHADVVVAVAREILAQPRWGSEAGRRMSRVGGPGVDAAATHRLLRSDPRRLLVEVEGKGYLPLRVVRKDRRASVRTAANLRLLALLRVVARLAGEVRAAAAEDEEAAARCLRWQEEVGGLLRLGVLRELGRDGVPANALHAARTADELADRRYRAMYGQADSLRRNFGWQATREPLSRFAYVDYADRIYQSFVAVALADALGCAPVDPVLGRAAGAAFSGPEFDVHVDRTPPEGVLRSWRLASSTPDRLRPDVLVHRREDGAVLLLDAKYRAHGNRATEDSRKEVLAYMASYGLETAVIAYPPRNAAYAQVAVVEGAGQRLIELPVAPRAGLRAELAAEVPKLLAHLAPGRY</sequence>
<evidence type="ECO:0000313" key="2">
    <source>
        <dbReference type="Proteomes" id="UP000033699"/>
    </source>
</evidence>
<dbReference type="AlphaFoldDB" id="A0A0F2TG53"/>
<dbReference type="PATRIC" id="fig|359131.3.peg.3556"/>
<dbReference type="Proteomes" id="UP000033699">
    <property type="component" value="Unassembled WGS sequence"/>
</dbReference>